<protein>
    <submittedName>
        <fullName evidence="1">Uncharacterized protein</fullName>
    </submittedName>
</protein>
<keyword evidence="2" id="KW-1185">Reference proteome</keyword>
<reference evidence="1 2" key="1">
    <citation type="submission" date="2014-09" db="EMBL/GenBank/DDBJ databases">
        <title>Cedecea neteri SSMD04 Genome Sequencing.</title>
        <authorList>
            <person name="Tan J.-Y."/>
        </authorList>
    </citation>
    <scope>NUCLEOTIDE SEQUENCE [LARGE SCALE GENOMIC DNA]</scope>
    <source>
        <strain evidence="1 2">SSMD04</strain>
    </source>
</reference>
<dbReference type="KEGG" id="cnt:JT31_14380"/>
<gene>
    <name evidence="1" type="ORF">JT31_14380</name>
</gene>
<name>A0A089PZD6_9ENTR</name>
<organism evidence="1 2">
    <name type="scientific">Cedecea neteri</name>
    <dbReference type="NCBI Taxonomy" id="158822"/>
    <lineage>
        <taxon>Bacteria</taxon>
        <taxon>Pseudomonadati</taxon>
        <taxon>Pseudomonadota</taxon>
        <taxon>Gammaproteobacteria</taxon>
        <taxon>Enterobacterales</taxon>
        <taxon>Enterobacteriaceae</taxon>
        <taxon>Cedecea</taxon>
    </lineage>
</organism>
<accession>A0A089PZD6</accession>
<evidence type="ECO:0000313" key="2">
    <source>
        <dbReference type="Proteomes" id="UP000029481"/>
    </source>
</evidence>
<sequence length="109" mass="12189">MSNTVNSQSQTAGYYQPCLSKFLTELPTIAFTVIGEITTADNGELILAKLRGIPGYKEGCRIIIYSAKLFRVMSIFRRQQVVPRFIKPSETGFKLTLIKCIKECTFACA</sequence>
<dbReference type="Proteomes" id="UP000029481">
    <property type="component" value="Chromosome"/>
</dbReference>
<dbReference type="AlphaFoldDB" id="A0A089PZD6"/>
<evidence type="ECO:0000313" key="1">
    <source>
        <dbReference type="EMBL" id="AIR05762.1"/>
    </source>
</evidence>
<dbReference type="EMBL" id="CP009451">
    <property type="protein sequence ID" value="AIR05762.1"/>
    <property type="molecule type" value="Genomic_DNA"/>
</dbReference>
<proteinExistence type="predicted"/>